<sequence length="88" mass="10548">MVTVKWLKITELNNDVHGNVIKYGFKIFDARYECYSEQFDSLDKLLDLQSSEHILNYLMEKLPYFYKRIIEDTCFTLNNEVIDIESNQ</sequence>
<dbReference type="Proteomes" id="UP000005707">
    <property type="component" value="Unassembled WGS sequence"/>
</dbReference>
<evidence type="ECO:0000313" key="2">
    <source>
        <dbReference type="Proteomes" id="UP000005707"/>
    </source>
</evidence>
<reference evidence="1 2" key="2">
    <citation type="journal article" date="2013" name="PLoS ONE">
        <title>INDIGO - INtegrated Data Warehouse of MIcrobial GenOmes with Examples from the Red Sea Extremophiles.</title>
        <authorList>
            <person name="Alam I."/>
            <person name="Antunes A."/>
            <person name="Kamau A.A."/>
            <person name="Ba Alawi W."/>
            <person name="Kalkatawi M."/>
            <person name="Stingl U."/>
            <person name="Bajic V.B."/>
        </authorList>
    </citation>
    <scope>NUCLEOTIDE SEQUENCE [LARGE SCALE GENOMIC DNA]</scope>
    <source>
        <strain evidence="1 2">SSD-17B</strain>
    </source>
</reference>
<dbReference type="STRING" id="1033810.HLPCO_001890"/>
<name>U2EB00_9MOLU</name>
<proteinExistence type="predicted"/>
<reference evidence="1 2" key="1">
    <citation type="journal article" date="2011" name="J. Bacteriol.">
        <title>Genome sequence of Haloplasma contractile, an unusual contractile bacterium from a deep-sea anoxic brine lake.</title>
        <authorList>
            <person name="Antunes A."/>
            <person name="Alam I."/>
            <person name="El Dorry H."/>
            <person name="Siam R."/>
            <person name="Robertson A."/>
            <person name="Bajic V.B."/>
            <person name="Stingl U."/>
        </authorList>
    </citation>
    <scope>NUCLEOTIDE SEQUENCE [LARGE SCALE GENOMIC DNA]</scope>
    <source>
        <strain evidence="1 2">SSD-17B</strain>
    </source>
</reference>
<dbReference type="InParanoid" id="U2EB00"/>
<dbReference type="EMBL" id="AFNU02000006">
    <property type="protein sequence ID" value="ERJ11976.1"/>
    <property type="molecule type" value="Genomic_DNA"/>
</dbReference>
<comment type="caution">
    <text evidence="1">The sequence shown here is derived from an EMBL/GenBank/DDBJ whole genome shotgun (WGS) entry which is preliminary data.</text>
</comment>
<organism evidence="1 2">
    <name type="scientific">Haloplasma contractile SSD-17B</name>
    <dbReference type="NCBI Taxonomy" id="1033810"/>
    <lineage>
        <taxon>Bacteria</taxon>
        <taxon>Bacillati</taxon>
        <taxon>Mycoplasmatota</taxon>
        <taxon>Mollicutes</taxon>
        <taxon>Haloplasmatales</taxon>
        <taxon>Haloplasmataceae</taxon>
        <taxon>Haloplasma</taxon>
    </lineage>
</organism>
<dbReference type="AlphaFoldDB" id="U2EB00"/>
<gene>
    <name evidence="1" type="ORF">HLPCO_001890</name>
</gene>
<keyword evidence="2" id="KW-1185">Reference proteome</keyword>
<dbReference type="RefSeq" id="WP_008827417.1">
    <property type="nucleotide sequence ID" value="NZ_AFNU02000006.1"/>
</dbReference>
<protein>
    <submittedName>
        <fullName evidence="1">Uncharacterized protein</fullName>
    </submittedName>
</protein>
<accession>U2EB00</accession>
<evidence type="ECO:0000313" key="1">
    <source>
        <dbReference type="EMBL" id="ERJ11976.1"/>
    </source>
</evidence>